<protein>
    <recommendedName>
        <fullName evidence="5">RRM domain-containing protein</fullName>
    </recommendedName>
</protein>
<organism evidence="6 7">
    <name type="scientific">Armillaria novae-zelandiae</name>
    <dbReference type="NCBI Taxonomy" id="153914"/>
    <lineage>
        <taxon>Eukaryota</taxon>
        <taxon>Fungi</taxon>
        <taxon>Dikarya</taxon>
        <taxon>Basidiomycota</taxon>
        <taxon>Agaricomycotina</taxon>
        <taxon>Agaricomycetes</taxon>
        <taxon>Agaricomycetidae</taxon>
        <taxon>Agaricales</taxon>
        <taxon>Marasmiineae</taxon>
        <taxon>Physalacriaceae</taxon>
        <taxon>Armillaria</taxon>
    </lineage>
</organism>
<feature type="compositionally biased region" description="Polar residues" evidence="4">
    <location>
        <begin position="1"/>
        <end position="27"/>
    </location>
</feature>
<feature type="region of interest" description="Disordered" evidence="4">
    <location>
        <begin position="417"/>
        <end position="461"/>
    </location>
</feature>
<feature type="compositionally biased region" description="Polar residues" evidence="4">
    <location>
        <begin position="423"/>
        <end position="461"/>
    </location>
</feature>
<dbReference type="GO" id="GO:0003723">
    <property type="term" value="F:RNA binding"/>
    <property type="evidence" value="ECO:0007669"/>
    <property type="project" value="UniProtKB-UniRule"/>
</dbReference>
<evidence type="ECO:0000256" key="2">
    <source>
        <dbReference type="ARBA" id="ARBA00022884"/>
    </source>
</evidence>
<dbReference type="Pfam" id="PF00076">
    <property type="entry name" value="RRM_1"/>
    <property type="match status" value="1"/>
</dbReference>
<evidence type="ECO:0000313" key="7">
    <source>
        <dbReference type="Proteomes" id="UP001175227"/>
    </source>
</evidence>
<keyword evidence="7" id="KW-1185">Reference proteome</keyword>
<dbReference type="InterPro" id="IPR035979">
    <property type="entry name" value="RBD_domain_sf"/>
</dbReference>
<dbReference type="InterPro" id="IPR000504">
    <property type="entry name" value="RRM_dom"/>
</dbReference>
<evidence type="ECO:0000259" key="5">
    <source>
        <dbReference type="PROSITE" id="PS50102"/>
    </source>
</evidence>
<comment type="caution">
    <text evidence="6">The sequence shown here is derived from an EMBL/GenBank/DDBJ whole genome shotgun (WGS) entry which is preliminary data.</text>
</comment>
<dbReference type="PANTHER" id="PTHR24012">
    <property type="entry name" value="RNA BINDING PROTEIN"/>
    <property type="match status" value="1"/>
</dbReference>
<sequence>MSTSSFMSSDTATGGNWTPAPSDQSVGGDTYEDSKNVYINGLPPNYPEDQLFNLGVRFGTVRSVRSFTRQVGDKESGYGFILFETIDAAETCIRFMRRSRNLHATFSKKVYKIPGTTYTQAPSISSRHSASSEDHGDDSAFKAKMERLHDPNSTTLYIEGLPLSIDESSLLALVSPHKIKSSKLLQTKLVMRTFRLDTRVGAEEVIERLHGRIMRGWSDPGSRISVRFADTYEQRELRRSESSAKENDQSPWKSTIHQAAPMNLQGRGQLLSQRTQAPLTVGGSRVHPSPSGIDYDQTPFVNRPFRDFASNTAIPSGFDCRGNVIPIVYDPPLASSTRPMGAHDLHQSPYDQLSSAAQSQELAALINTPRSNGSYNGTDDWFADGLAHHRNIPEVTGFTSVLGDVDIDLGYDNYHPVSGGGNSQARNGFTSYQSPRTMNSSLPTLQEEFSSSARKQGQNSLRRQYQNGITHQYNVNGSRLPGDRDADQIHSHISLSSQNSSHVSSQVSNSNQHYNRGAHLRSSILPHSNSTSCAEQHHFHHDQYSSMSIPKSKNTCSEILHATAQRVQQHRPEKYIGSVNSENNILSDGKGLFNTESDTCDLKYNTSNSAMLHHHRSNIQARDDFMNNCDGHAYPHSVFPDPDRGVYDVEQLSLPLGSPALIYSTRGSGATLSPTAPFGGLLSQQQGLSSEGA</sequence>
<evidence type="ECO:0000256" key="4">
    <source>
        <dbReference type="SAM" id="MobiDB-lite"/>
    </source>
</evidence>
<gene>
    <name evidence="6" type="ORF">IW261DRAFT_1649370</name>
</gene>
<proteinExistence type="predicted"/>
<evidence type="ECO:0000256" key="3">
    <source>
        <dbReference type="PROSITE-ProRule" id="PRU00176"/>
    </source>
</evidence>
<evidence type="ECO:0000313" key="6">
    <source>
        <dbReference type="EMBL" id="KAK0474541.1"/>
    </source>
</evidence>
<accession>A0AA39NZ28</accession>
<dbReference type="AlphaFoldDB" id="A0AA39NZ28"/>
<dbReference type="EMBL" id="JAUEPR010000026">
    <property type="protein sequence ID" value="KAK0474541.1"/>
    <property type="molecule type" value="Genomic_DNA"/>
</dbReference>
<keyword evidence="2 3" id="KW-0694">RNA-binding</keyword>
<feature type="region of interest" description="Disordered" evidence="4">
    <location>
        <begin position="1"/>
        <end position="30"/>
    </location>
</feature>
<dbReference type="Proteomes" id="UP001175227">
    <property type="component" value="Unassembled WGS sequence"/>
</dbReference>
<feature type="domain" description="RRM" evidence="5">
    <location>
        <begin position="35"/>
        <end position="109"/>
    </location>
</feature>
<name>A0AA39NZ28_9AGAR</name>
<reference evidence="6" key="1">
    <citation type="submission" date="2023-06" db="EMBL/GenBank/DDBJ databases">
        <authorList>
            <consortium name="Lawrence Berkeley National Laboratory"/>
            <person name="Ahrendt S."/>
            <person name="Sahu N."/>
            <person name="Indic B."/>
            <person name="Wong-Bajracharya J."/>
            <person name="Merenyi Z."/>
            <person name="Ke H.-M."/>
            <person name="Monk M."/>
            <person name="Kocsube S."/>
            <person name="Drula E."/>
            <person name="Lipzen A."/>
            <person name="Balint B."/>
            <person name="Henrissat B."/>
            <person name="Andreopoulos B."/>
            <person name="Martin F.M."/>
            <person name="Harder C.B."/>
            <person name="Rigling D."/>
            <person name="Ford K.L."/>
            <person name="Foster G.D."/>
            <person name="Pangilinan J."/>
            <person name="Papanicolaou A."/>
            <person name="Barry K."/>
            <person name="LaButti K."/>
            <person name="Viragh M."/>
            <person name="Koriabine M."/>
            <person name="Yan M."/>
            <person name="Riley R."/>
            <person name="Champramary S."/>
            <person name="Plett K.L."/>
            <person name="Tsai I.J."/>
            <person name="Slot J."/>
            <person name="Sipos G."/>
            <person name="Plett J."/>
            <person name="Nagy L.G."/>
            <person name="Grigoriev I.V."/>
        </authorList>
    </citation>
    <scope>NUCLEOTIDE SEQUENCE</scope>
    <source>
        <strain evidence="6">ICMP 16352</strain>
    </source>
</reference>
<dbReference type="PROSITE" id="PS50102">
    <property type="entry name" value="RRM"/>
    <property type="match status" value="1"/>
</dbReference>
<evidence type="ECO:0000256" key="1">
    <source>
        <dbReference type="ARBA" id="ARBA00022737"/>
    </source>
</evidence>
<dbReference type="InterPro" id="IPR012677">
    <property type="entry name" value="Nucleotide-bd_a/b_plait_sf"/>
</dbReference>
<dbReference type="Gene3D" id="3.30.70.330">
    <property type="match status" value="2"/>
</dbReference>
<dbReference type="SUPFAM" id="SSF54928">
    <property type="entry name" value="RNA-binding domain, RBD"/>
    <property type="match status" value="1"/>
</dbReference>
<dbReference type="SMART" id="SM00360">
    <property type="entry name" value="RRM"/>
    <property type="match status" value="2"/>
</dbReference>
<keyword evidence="1" id="KW-0677">Repeat</keyword>